<dbReference type="PANTHER" id="PTHR33564">
    <property type="entry name" value="TRANSMEMBRANE PROTEIN"/>
    <property type="match status" value="1"/>
</dbReference>
<dbReference type="AlphaFoldDB" id="A0A6A4NAD6"/>
<proteinExistence type="predicted"/>
<dbReference type="PANTHER" id="PTHR33564:SF8">
    <property type="entry name" value="TRANSMEMBRANE PROTEIN"/>
    <property type="match status" value="1"/>
</dbReference>
<name>A0A6A4NAD6_LUPAL</name>
<sequence>MENSIRFGLMAVLAVSGSMVLLAHQVHKRILSNFMKKFEFEMGGVSYTHGHKNLGGSEKHNAKKKVRFAKQVLEFPLEKRSYCRKVARAQQVMDKEVLVLENIHKWKCGPKLEDNMPHNRAALYKGIIKYRTIKGKLHV</sequence>
<reference evidence="2" key="1">
    <citation type="journal article" date="2020" name="Nat. Commun.">
        <title>Genome sequence of the cluster root forming white lupin.</title>
        <authorList>
            <person name="Hufnagel B."/>
            <person name="Marques A."/>
            <person name="Soriano A."/>
            <person name="Marques L."/>
            <person name="Divol F."/>
            <person name="Doumas P."/>
            <person name="Sallet E."/>
            <person name="Mancinotti D."/>
            <person name="Carrere S."/>
            <person name="Marande W."/>
            <person name="Arribat S."/>
            <person name="Keller J."/>
            <person name="Huneau C."/>
            <person name="Blein T."/>
            <person name="Aime D."/>
            <person name="Laguerre M."/>
            <person name="Taylor J."/>
            <person name="Schubert V."/>
            <person name="Nelson M."/>
            <person name="Geu-Flores F."/>
            <person name="Crespi M."/>
            <person name="Gallardo-Guerrero K."/>
            <person name="Delaux P.-M."/>
            <person name="Salse J."/>
            <person name="Berges H."/>
            <person name="Guyot R."/>
            <person name="Gouzy J."/>
            <person name="Peret B."/>
        </authorList>
    </citation>
    <scope>NUCLEOTIDE SEQUENCE [LARGE SCALE GENOMIC DNA]</scope>
    <source>
        <strain evidence="2">cv. Amiga</strain>
    </source>
</reference>
<keyword evidence="2" id="KW-1185">Reference proteome</keyword>
<evidence type="ECO:0000313" key="2">
    <source>
        <dbReference type="Proteomes" id="UP000447434"/>
    </source>
</evidence>
<dbReference type="EMBL" id="WOCE01000020">
    <property type="protein sequence ID" value="KAE9590776.1"/>
    <property type="molecule type" value="Genomic_DNA"/>
</dbReference>
<comment type="caution">
    <text evidence="1">The sequence shown here is derived from an EMBL/GenBank/DDBJ whole genome shotgun (WGS) entry which is preliminary data.</text>
</comment>
<evidence type="ECO:0000313" key="1">
    <source>
        <dbReference type="EMBL" id="KAE9590776.1"/>
    </source>
</evidence>
<gene>
    <name evidence="1" type="ORF">Lalb_Chr20g0111221</name>
</gene>
<dbReference type="Proteomes" id="UP000447434">
    <property type="component" value="Chromosome 20"/>
</dbReference>
<organism evidence="1 2">
    <name type="scientific">Lupinus albus</name>
    <name type="common">White lupine</name>
    <name type="synonym">Lupinus termis</name>
    <dbReference type="NCBI Taxonomy" id="3870"/>
    <lineage>
        <taxon>Eukaryota</taxon>
        <taxon>Viridiplantae</taxon>
        <taxon>Streptophyta</taxon>
        <taxon>Embryophyta</taxon>
        <taxon>Tracheophyta</taxon>
        <taxon>Spermatophyta</taxon>
        <taxon>Magnoliopsida</taxon>
        <taxon>eudicotyledons</taxon>
        <taxon>Gunneridae</taxon>
        <taxon>Pentapetalae</taxon>
        <taxon>rosids</taxon>
        <taxon>fabids</taxon>
        <taxon>Fabales</taxon>
        <taxon>Fabaceae</taxon>
        <taxon>Papilionoideae</taxon>
        <taxon>50 kb inversion clade</taxon>
        <taxon>genistoids sensu lato</taxon>
        <taxon>core genistoids</taxon>
        <taxon>Genisteae</taxon>
        <taxon>Lupinus</taxon>
    </lineage>
</organism>
<accession>A0A6A4NAD6</accession>
<protein>
    <submittedName>
        <fullName evidence="1">Uncharacterized protein</fullName>
    </submittedName>
</protein>
<dbReference type="OrthoDB" id="1904110at2759"/>